<dbReference type="AlphaFoldDB" id="A0A1I1A3Y0"/>
<proteinExistence type="predicted"/>
<gene>
    <name evidence="1" type="ORF">SAMN05216249_12112</name>
</gene>
<dbReference type="Proteomes" id="UP000198838">
    <property type="component" value="Unassembled WGS sequence"/>
</dbReference>
<protein>
    <submittedName>
        <fullName evidence="1">Uncharacterized protein</fullName>
    </submittedName>
</protein>
<sequence>MTGISPIGGGFDYGALHSASNVAKTANVNTSNASSQILDEDLIPGVSEMKAANTMIDFTMKMSKDILEVAEAQMENFTIGIEQMNK</sequence>
<dbReference type="EMBL" id="FOJY01000021">
    <property type="protein sequence ID" value="SFB32669.1"/>
    <property type="molecule type" value="Genomic_DNA"/>
</dbReference>
<reference evidence="1 2" key="1">
    <citation type="submission" date="2016-10" db="EMBL/GenBank/DDBJ databases">
        <authorList>
            <person name="de Groot N.N."/>
        </authorList>
    </citation>
    <scope>NUCLEOTIDE SEQUENCE [LARGE SCALE GENOMIC DNA]</scope>
    <source>
        <strain evidence="1 2">DSM 5522</strain>
    </source>
</reference>
<name>A0A1I1A3Y0_9FIRM</name>
<evidence type="ECO:0000313" key="1">
    <source>
        <dbReference type="EMBL" id="SFB32669.1"/>
    </source>
</evidence>
<evidence type="ECO:0000313" key="2">
    <source>
        <dbReference type="Proteomes" id="UP000198838"/>
    </source>
</evidence>
<accession>A0A1I1A3Y0</accession>
<keyword evidence="2" id="KW-1185">Reference proteome</keyword>
<dbReference type="RefSeq" id="WP_092874143.1">
    <property type="nucleotide sequence ID" value="NZ_FOJY01000021.1"/>
</dbReference>
<organism evidence="1 2">
    <name type="scientific">Acetitomaculum ruminis DSM 5522</name>
    <dbReference type="NCBI Taxonomy" id="1120918"/>
    <lineage>
        <taxon>Bacteria</taxon>
        <taxon>Bacillati</taxon>
        <taxon>Bacillota</taxon>
        <taxon>Clostridia</taxon>
        <taxon>Lachnospirales</taxon>
        <taxon>Lachnospiraceae</taxon>
        <taxon>Acetitomaculum</taxon>
    </lineage>
</organism>